<dbReference type="Gene3D" id="2.100.10.20">
    <property type="entry name" value="Vitelline membrane outer layer protein I (VOMI)"/>
    <property type="match status" value="1"/>
</dbReference>
<dbReference type="SUPFAM" id="SSF51092">
    <property type="entry name" value="Vitelline membrane outer protein-I (VMO-I)"/>
    <property type="match status" value="1"/>
</dbReference>
<organism evidence="2 3">
    <name type="scientific">Crotalus adamanteus</name>
    <name type="common">Eastern diamondback rattlesnake</name>
    <dbReference type="NCBI Taxonomy" id="8729"/>
    <lineage>
        <taxon>Eukaryota</taxon>
        <taxon>Metazoa</taxon>
        <taxon>Chordata</taxon>
        <taxon>Craniata</taxon>
        <taxon>Vertebrata</taxon>
        <taxon>Euteleostomi</taxon>
        <taxon>Lepidosauria</taxon>
        <taxon>Squamata</taxon>
        <taxon>Bifurcata</taxon>
        <taxon>Unidentata</taxon>
        <taxon>Episquamata</taxon>
        <taxon>Toxicofera</taxon>
        <taxon>Serpentes</taxon>
        <taxon>Colubroidea</taxon>
        <taxon>Viperidae</taxon>
        <taxon>Crotalinae</taxon>
        <taxon>Crotalus</taxon>
    </lineage>
</organism>
<evidence type="ECO:0008006" key="4">
    <source>
        <dbReference type="Google" id="ProtNLM"/>
    </source>
</evidence>
<sequence>KIFMDFTINIWVFLILLYWPWDSETRKYEDILKVPNGGRWGTWGEIILCPTGHVNGFALKMQPSQTIWADDTGGVNSIRLECTDRTIIETKSGRRGNWTEFQECPRGNFISFALNMVEHRGLLDDMAVKNIQFSCEKGTVLTGPPHNGPNFRPWSKHCHVGSICGMQVKTEEVQGWRDDTTICDVKFFCCD</sequence>
<dbReference type="Proteomes" id="UP001474421">
    <property type="component" value="Unassembled WGS sequence"/>
</dbReference>
<name>A0AAW1BLJ4_CROAD</name>
<dbReference type="EMBL" id="JAOTOJ010000004">
    <property type="protein sequence ID" value="KAK9402453.1"/>
    <property type="molecule type" value="Genomic_DNA"/>
</dbReference>
<evidence type="ECO:0000313" key="3">
    <source>
        <dbReference type="Proteomes" id="UP001474421"/>
    </source>
</evidence>
<proteinExistence type="predicted"/>
<dbReference type="InterPro" id="IPR036706">
    <property type="entry name" value="VOMI_sf"/>
</dbReference>
<dbReference type="PANTHER" id="PTHR18841:SF2">
    <property type="entry name" value="VITELLINE MEMBRANE OUTER LAYER PROTEIN 1 HOMOLOG"/>
    <property type="match status" value="1"/>
</dbReference>
<dbReference type="Pfam" id="PF03762">
    <property type="entry name" value="VOMI"/>
    <property type="match status" value="1"/>
</dbReference>
<comment type="caution">
    <text evidence="2">The sequence shown here is derived from an EMBL/GenBank/DDBJ whole genome shotgun (WGS) entry which is preliminary data.</text>
</comment>
<evidence type="ECO:0000256" key="1">
    <source>
        <dbReference type="SAM" id="SignalP"/>
    </source>
</evidence>
<feature type="non-terminal residue" evidence="2">
    <location>
        <position position="1"/>
    </location>
</feature>
<feature type="signal peptide" evidence="1">
    <location>
        <begin position="1"/>
        <end position="25"/>
    </location>
</feature>
<dbReference type="PANTHER" id="PTHR18841">
    <property type="entry name" value="VITELLINE MEMBRANE OUTER LAYER PROTEIN I-RELATED"/>
    <property type="match status" value="1"/>
</dbReference>
<protein>
    <recommendedName>
        <fullName evidence="4">Vitelline membrane outer layer protein 1</fullName>
    </recommendedName>
</protein>
<accession>A0AAW1BLJ4</accession>
<dbReference type="AlphaFoldDB" id="A0AAW1BLJ4"/>
<dbReference type="GO" id="GO:0005615">
    <property type="term" value="C:extracellular space"/>
    <property type="evidence" value="ECO:0007669"/>
    <property type="project" value="TreeGrafter"/>
</dbReference>
<reference evidence="2 3" key="1">
    <citation type="journal article" date="2024" name="Proc. Natl. Acad. Sci. U.S.A.">
        <title>The genetic regulatory architecture and epigenomic basis for age-related changes in rattlesnake venom.</title>
        <authorList>
            <person name="Hogan M.P."/>
            <person name="Holding M.L."/>
            <person name="Nystrom G.S."/>
            <person name="Colston T.J."/>
            <person name="Bartlett D.A."/>
            <person name="Mason A.J."/>
            <person name="Ellsworth S.A."/>
            <person name="Rautsaw R.M."/>
            <person name="Lawrence K.C."/>
            <person name="Strickland J.L."/>
            <person name="He B."/>
            <person name="Fraser P."/>
            <person name="Margres M.J."/>
            <person name="Gilbert D.M."/>
            <person name="Gibbs H.L."/>
            <person name="Parkinson C.L."/>
            <person name="Rokyta D.R."/>
        </authorList>
    </citation>
    <scope>NUCLEOTIDE SEQUENCE [LARGE SCALE GENOMIC DNA]</scope>
    <source>
        <strain evidence="2">DRR0105</strain>
    </source>
</reference>
<evidence type="ECO:0000313" key="2">
    <source>
        <dbReference type="EMBL" id="KAK9402453.1"/>
    </source>
</evidence>
<dbReference type="InterPro" id="IPR005515">
    <property type="entry name" value="VOMI"/>
</dbReference>
<keyword evidence="3" id="KW-1185">Reference proteome</keyword>
<gene>
    <name evidence="2" type="ORF">NXF25_010809</name>
</gene>
<keyword evidence="1" id="KW-0732">Signal</keyword>
<feature type="chain" id="PRO_5043777253" description="Vitelline membrane outer layer protein 1" evidence="1">
    <location>
        <begin position="26"/>
        <end position="191"/>
    </location>
</feature>